<dbReference type="PANTHER" id="PTHR36511">
    <property type="entry name" value="MERR FAMILY BACTERIAL REGULATORY PROTEIN"/>
    <property type="match status" value="1"/>
</dbReference>
<dbReference type="EMBL" id="QTUB01000001">
    <property type="protein sequence ID" value="REF28618.1"/>
    <property type="molecule type" value="Genomic_DNA"/>
</dbReference>
<dbReference type="RefSeq" id="WP_038269028.1">
    <property type="nucleotide sequence ID" value="NZ_QTUB01000001.1"/>
</dbReference>
<evidence type="ECO:0000313" key="5">
    <source>
        <dbReference type="EMBL" id="REF28618.1"/>
    </source>
</evidence>
<dbReference type="GO" id="GO:0003677">
    <property type="term" value="F:DNA binding"/>
    <property type="evidence" value="ECO:0007669"/>
    <property type="project" value="UniProtKB-KW"/>
</dbReference>
<dbReference type="AlphaFoldDB" id="A0A3D9UGM1"/>
<name>A0A3D9UGM1_9GAMM</name>
<evidence type="ECO:0000313" key="6">
    <source>
        <dbReference type="Proteomes" id="UP000256294"/>
    </source>
</evidence>
<accession>A0A3D9UGM1</accession>
<dbReference type="InterPro" id="IPR001387">
    <property type="entry name" value="Cro/C1-type_HTH"/>
</dbReference>
<keyword evidence="2" id="KW-0238">DNA-binding</keyword>
<feature type="domain" description="HTH cro/C1-type" evidence="4">
    <location>
        <begin position="37"/>
        <end position="90"/>
    </location>
</feature>
<organism evidence="5 6">
    <name type="scientific">Xenorhabdus cabanillasii</name>
    <dbReference type="NCBI Taxonomy" id="351673"/>
    <lineage>
        <taxon>Bacteria</taxon>
        <taxon>Pseudomonadati</taxon>
        <taxon>Pseudomonadota</taxon>
        <taxon>Gammaproteobacteria</taxon>
        <taxon>Enterobacterales</taxon>
        <taxon>Morganellaceae</taxon>
        <taxon>Xenorhabdus</taxon>
    </lineage>
</organism>
<dbReference type="InterPro" id="IPR010982">
    <property type="entry name" value="Lambda_DNA-bd_dom_sf"/>
</dbReference>
<keyword evidence="1" id="KW-0805">Transcription regulation</keyword>
<dbReference type="NCBIfam" id="NF041265">
    <property type="entry name" value="NadS"/>
    <property type="match status" value="1"/>
</dbReference>
<dbReference type="Proteomes" id="UP000256294">
    <property type="component" value="Unassembled WGS sequence"/>
</dbReference>
<evidence type="ECO:0000259" key="4">
    <source>
        <dbReference type="PROSITE" id="PS50943"/>
    </source>
</evidence>
<dbReference type="SUPFAM" id="SSF47413">
    <property type="entry name" value="lambda repressor-like DNA-binding domains"/>
    <property type="match status" value="1"/>
</dbReference>
<evidence type="ECO:0000256" key="2">
    <source>
        <dbReference type="ARBA" id="ARBA00023125"/>
    </source>
</evidence>
<keyword evidence="3" id="KW-0804">Transcription</keyword>
<dbReference type="PROSITE" id="PS50943">
    <property type="entry name" value="HTH_CROC1"/>
    <property type="match status" value="1"/>
</dbReference>
<evidence type="ECO:0000256" key="1">
    <source>
        <dbReference type="ARBA" id="ARBA00023015"/>
    </source>
</evidence>
<gene>
    <name evidence="5" type="ORF">BDD26_3557</name>
</gene>
<dbReference type="InterPro" id="IPR047761">
    <property type="entry name" value="NadS-like"/>
</dbReference>
<reference evidence="5 6" key="1">
    <citation type="submission" date="2018-08" db="EMBL/GenBank/DDBJ databases">
        <title>Genomic Encyclopedia of Archaeal and Bacterial Type Strains, Phase II (KMG-II): from individual species to whole genera.</title>
        <authorList>
            <person name="Goeker M."/>
        </authorList>
    </citation>
    <scope>NUCLEOTIDE SEQUENCE [LARGE SCALE GENOMIC DNA]</scope>
    <source>
        <strain evidence="5 6">DSM 17905</strain>
    </source>
</reference>
<dbReference type="CDD" id="cd00093">
    <property type="entry name" value="HTH_XRE"/>
    <property type="match status" value="1"/>
</dbReference>
<evidence type="ECO:0000256" key="3">
    <source>
        <dbReference type="ARBA" id="ARBA00023163"/>
    </source>
</evidence>
<sequence>MDSKLFSRLTESMTQMNEIMNGERAASRETTIEAVKVKNIRQATGLSQAGFAKLISVNVGTLRNWEQGRREPTGPAKALLKAIEKDPLHVLKALSM</sequence>
<dbReference type="Pfam" id="PF01381">
    <property type="entry name" value="HTH_3"/>
    <property type="match status" value="1"/>
</dbReference>
<dbReference type="Gene3D" id="1.10.260.40">
    <property type="entry name" value="lambda repressor-like DNA-binding domains"/>
    <property type="match status" value="1"/>
</dbReference>
<dbReference type="SMART" id="SM00530">
    <property type="entry name" value="HTH_XRE"/>
    <property type="match status" value="1"/>
</dbReference>
<dbReference type="InterPro" id="IPR052359">
    <property type="entry name" value="HTH-type_reg/antitoxin"/>
</dbReference>
<keyword evidence="6" id="KW-1185">Reference proteome</keyword>
<protein>
    <submittedName>
        <fullName evidence="5">Putative transcriptional regulator</fullName>
    </submittedName>
</protein>
<dbReference type="PANTHER" id="PTHR36511:SF4">
    <property type="entry name" value="ANTITOXIN MQSA"/>
    <property type="match status" value="1"/>
</dbReference>
<comment type="caution">
    <text evidence="5">The sequence shown here is derived from an EMBL/GenBank/DDBJ whole genome shotgun (WGS) entry which is preliminary data.</text>
</comment>
<proteinExistence type="predicted"/>